<feature type="transmembrane region" description="Helical" evidence="1">
    <location>
        <begin position="781"/>
        <end position="802"/>
    </location>
</feature>
<comment type="caution">
    <text evidence="2">The sequence shown here is derived from an EMBL/GenBank/DDBJ whole genome shotgun (WGS) entry which is preliminary data.</text>
</comment>
<dbReference type="InterPro" id="IPR027463">
    <property type="entry name" value="AcrB_DN_DC_subdom"/>
</dbReference>
<feature type="transmembrane region" description="Helical" evidence="1">
    <location>
        <begin position="273"/>
        <end position="293"/>
    </location>
</feature>
<feature type="transmembrane region" description="Helical" evidence="1">
    <location>
        <begin position="305"/>
        <end position="326"/>
    </location>
</feature>
<feature type="transmembrane region" description="Helical" evidence="1">
    <location>
        <begin position="823"/>
        <end position="847"/>
    </location>
</feature>
<evidence type="ECO:0000256" key="1">
    <source>
        <dbReference type="SAM" id="Phobius"/>
    </source>
</evidence>
<keyword evidence="1" id="KW-0812">Transmembrane</keyword>
<name>A0AA37SQF1_9BACT</name>
<accession>A0AA37SQF1</accession>
<dbReference type="GO" id="GO:0005886">
    <property type="term" value="C:plasma membrane"/>
    <property type="evidence" value="ECO:0007669"/>
    <property type="project" value="TreeGrafter"/>
</dbReference>
<dbReference type="Gene3D" id="3.30.70.1430">
    <property type="entry name" value="Multidrug efflux transporter AcrB pore domain"/>
    <property type="match status" value="1"/>
</dbReference>
<feature type="transmembrane region" description="Helical" evidence="1">
    <location>
        <begin position="214"/>
        <end position="234"/>
    </location>
</feature>
<feature type="transmembrane region" description="Helical" evidence="1">
    <location>
        <begin position="730"/>
        <end position="748"/>
    </location>
</feature>
<dbReference type="PANTHER" id="PTHR32063:SF0">
    <property type="entry name" value="SWARMING MOTILITY PROTEIN SWRC"/>
    <property type="match status" value="1"/>
</dbReference>
<keyword evidence="3" id="KW-1185">Reference proteome</keyword>
<dbReference type="Gene3D" id="3.30.70.1320">
    <property type="entry name" value="Multidrug efflux transporter AcrB pore domain like"/>
    <property type="match status" value="1"/>
</dbReference>
<sequence>MFSSLSADKISRYASDQLIPLLSLVEGVKEIRLEGSEESEWVIEYNVDKMLASNITKEDIRAAVNTYGLDESLSEVNYNEDIISLKLGQAQQSSLSHMLVKSDSIFNYYLDDVATVFRKPKERKSIYRINGRSNVRIQCIPEKNANHLVTAGLLKDKIEDAREKLPPGYDLLLENDQTEYLREELRKIRLRSLLSLSLLLLFVIIIYRKLSYTIIIITSLLVNLGLAVIAYNVMDVNINLYALAAITISFGILIDNALVILHHIRHYQNLSIFPALISATLTTIASLIVIFFLPELWRENLEEFARVIMINLSISLLVSFLFVPALQYRWERREEQQALVENKNLKAFSFWESLFSKIKQYRRWVIVASIWAFGLPVFLIPSEIEGLSWYNHTIGSETYQEDIKPWVEKILGGSFRFFYRYVYERGSFRNNEETILYANVRLPDGSTLEQLDQLCAMVESYLSQYLPHQVKNYILNISNGERASFRITFVDQNDYYFPFVLKNRLTSMAVNLGGATWNIYGVGKGFSNGSFSRPPQFSVKMRGYNLPELRTISSAFAELLESHPRIKEVDTDGNLDWYSREKYAFHFDYDKRAMIASGFELGDLYGVIQNVNPLREFVGYSSENVPIRMISDNSMLKGFWNLNNEVISKDSSQLSLSGISSVERLKLPSSLHKENQQYLLLLKWEYTGSARFGYKYLDECIEKFRPTLPLGYELEKLQNRFFQEEAKKQYGLLGLVIVLIFMICAVHFESFRTAISIVLMIPISFIGIFLTFYLFDFTFDQGGYTSFILVSGITVNSMILIWSDYNRLSVKHGRSVAIYTKAFSGKITPILLTIFSTILGLTPFLMFGDQEPFWFSLAVGAMGGLFFSVFAVCLIMPAFVKFSRS</sequence>
<feature type="transmembrane region" description="Helical" evidence="1">
    <location>
        <begin position="240"/>
        <end position="261"/>
    </location>
</feature>
<reference evidence="2" key="1">
    <citation type="journal article" date="2014" name="Int. J. Syst. Evol. Microbiol.">
        <title>Complete genome sequence of Corynebacterium casei LMG S-19264T (=DSM 44701T), isolated from a smear-ripened cheese.</title>
        <authorList>
            <consortium name="US DOE Joint Genome Institute (JGI-PGF)"/>
            <person name="Walter F."/>
            <person name="Albersmeier A."/>
            <person name="Kalinowski J."/>
            <person name="Ruckert C."/>
        </authorList>
    </citation>
    <scope>NUCLEOTIDE SEQUENCE</scope>
    <source>
        <strain evidence="2">NBRC 108769</strain>
    </source>
</reference>
<evidence type="ECO:0000313" key="3">
    <source>
        <dbReference type="Proteomes" id="UP001156666"/>
    </source>
</evidence>
<dbReference type="Gene3D" id="1.20.1640.10">
    <property type="entry name" value="Multidrug efflux transporter AcrB transmembrane domain"/>
    <property type="match status" value="3"/>
</dbReference>
<dbReference type="PANTHER" id="PTHR32063">
    <property type="match status" value="1"/>
</dbReference>
<feature type="transmembrane region" description="Helical" evidence="1">
    <location>
        <begin position="853"/>
        <end position="880"/>
    </location>
</feature>
<dbReference type="Gene3D" id="3.30.2090.10">
    <property type="entry name" value="Multidrug efflux transporter AcrB TolC docking domain, DN and DC subdomains"/>
    <property type="match status" value="2"/>
</dbReference>
<feature type="transmembrane region" description="Helical" evidence="1">
    <location>
        <begin position="755"/>
        <end position="775"/>
    </location>
</feature>
<keyword evidence="1" id="KW-1133">Transmembrane helix</keyword>
<dbReference type="SUPFAM" id="SSF82866">
    <property type="entry name" value="Multidrug efflux transporter AcrB transmembrane domain"/>
    <property type="match status" value="2"/>
</dbReference>
<keyword evidence="1" id="KW-0472">Membrane</keyword>
<evidence type="ECO:0000313" key="2">
    <source>
        <dbReference type="EMBL" id="GLR17872.1"/>
    </source>
</evidence>
<dbReference type="EMBL" id="BSOH01000014">
    <property type="protein sequence ID" value="GLR17872.1"/>
    <property type="molecule type" value="Genomic_DNA"/>
</dbReference>
<gene>
    <name evidence="2" type="ORF">GCM10007940_24870</name>
</gene>
<dbReference type="GO" id="GO:0042910">
    <property type="term" value="F:xenobiotic transmembrane transporter activity"/>
    <property type="evidence" value="ECO:0007669"/>
    <property type="project" value="TreeGrafter"/>
</dbReference>
<dbReference type="InterPro" id="IPR001036">
    <property type="entry name" value="Acrflvin-R"/>
</dbReference>
<dbReference type="AlphaFoldDB" id="A0AA37SQF1"/>
<proteinExistence type="predicted"/>
<dbReference type="Pfam" id="PF00873">
    <property type="entry name" value="ACR_tran"/>
    <property type="match status" value="2"/>
</dbReference>
<dbReference type="Proteomes" id="UP001156666">
    <property type="component" value="Unassembled WGS sequence"/>
</dbReference>
<protein>
    <submittedName>
        <fullName evidence="2">Multidrug efflux pump protein</fullName>
    </submittedName>
</protein>
<reference evidence="2" key="2">
    <citation type="submission" date="2023-01" db="EMBL/GenBank/DDBJ databases">
        <title>Draft genome sequence of Portibacter lacus strain NBRC 108769.</title>
        <authorList>
            <person name="Sun Q."/>
            <person name="Mori K."/>
        </authorList>
    </citation>
    <scope>NUCLEOTIDE SEQUENCE</scope>
    <source>
        <strain evidence="2">NBRC 108769</strain>
    </source>
</reference>
<dbReference type="Gene3D" id="3.30.70.1440">
    <property type="entry name" value="Multidrug efflux transporter AcrB pore domain"/>
    <property type="match status" value="1"/>
</dbReference>
<feature type="transmembrane region" description="Helical" evidence="1">
    <location>
        <begin position="188"/>
        <end position="207"/>
    </location>
</feature>
<feature type="transmembrane region" description="Helical" evidence="1">
    <location>
        <begin position="364"/>
        <end position="381"/>
    </location>
</feature>
<organism evidence="2 3">
    <name type="scientific">Portibacter lacus</name>
    <dbReference type="NCBI Taxonomy" id="1099794"/>
    <lineage>
        <taxon>Bacteria</taxon>
        <taxon>Pseudomonadati</taxon>
        <taxon>Bacteroidota</taxon>
        <taxon>Saprospiria</taxon>
        <taxon>Saprospirales</taxon>
        <taxon>Haliscomenobacteraceae</taxon>
        <taxon>Portibacter</taxon>
    </lineage>
</organism>